<evidence type="ECO:0000313" key="3">
    <source>
        <dbReference type="WBParaSite" id="TCNE_0000522601-mRNA-1"/>
    </source>
</evidence>
<proteinExistence type="predicted"/>
<sequence>MSCWMRKTVRVELAYIFGVHVSAWWTCNVRFVGSCKSLSHPRWPMMRMWSCLPPASLQFGSNTNHL</sequence>
<protein>
    <submittedName>
        <fullName evidence="3">Secreted protein</fullName>
    </submittedName>
</protein>
<name>A0A183U9Q6_TOXCA</name>
<organism evidence="2 3">
    <name type="scientific">Toxocara canis</name>
    <name type="common">Canine roundworm</name>
    <dbReference type="NCBI Taxonomy" id="6265"/>
    <lineage>
        <taxon>Eukaryota</taxon>
        <taxon>Metazoa</taxon>
        <taxon>Ecdysozoa</taxon>
        <taxon>Nematoda</taxon>
        <taxon>Chromadorea</taxon>
        <taxon>Rhabditida</taxon>
        <taxon>Spirurina</taxon>
        <taxon>Ascaridomorpha</taxon>
        <taxon>Ascaridoidea</taxon>
        <taxon>Toxocaridae</taxon>
        <taxon>Toxocara</taxon>
    </lineage>
</organism>
<evidence type="ECO:0000313" key="1">
    <source>
        <dbReference type="EMBL" id="VDM34599.1"/>
    </source>
</evidence>
<dbReference type="EMBL" id="UYWY01012064">
    <property type="protein sequence ID" value="VDM34599.1"/>
    <property type="molecule type" value="Genomic_DNA"/>
</dbReference>
<dbReference type="WBParaSite" id="TCNE_0000522601-mRNA-1">
    <property type="protein sequence ID" value="TCNE_0000522601-mRNA-1"/>
    <property type="gene ID" value="TCNE_0000522601"/>
</dbReference>
<gene>
    <name evidence="1" type="ORF">TCNE_LOCUS5226</name>
</gene>
<accession>A0A183U9Q6</accession>
<reference evidence="1 2" key="2">
    <citation type="submission" date="2018-11" db="EMBL/GenBank/DDBJ databases">
        <authorList>
            <consortium name="Pathogen Informatics"/>
        </authorList>
    </citation>
    <scope>NUCLEOTIDE SEQUENCE [LARGE SCALE GENOMIC DNA]</scope>
</reference>
<dbReference type="AlphaFoldDB" id="A0A183U9Q6"/>
<keyword evidence="2" id="KW-1185">Reference proteome</keyword>
<dbReference type="Proteomes" id="UP000050794">
    <property type="component" value="Unassembled WGS sequence"/>
</dbReference>
<evidence type="ECO:0000313" key="2">
    <source>
        <dbReference type="Proteomes" id="UP000050794"/>
    </source>
</evidence>
<reference evidence="3" key="1">
    <citation type="submission" date="2016-06" db="UniProtKB">
        <authorList>
            <consortium name="WormBaseParasite"/>
        </authorList>
    </citation>
    <scope>IDENTIFICATION</scope>
</reference>